<dbReference type="Proteomes" id="UP000620124">
    <property type="component" value="Unassembled WGS sequence"/>
</dbReference>
<comment type="caution">
    <text evidence="2">The sequence shown here is derived from an EMBL/GenBank/DDBJ whole genome shotgun (WGS) entry which is preliminary data.</text>
</comment>
<organism evidence="2 3">
    <name type="scientific">Mycena venus</name>
    <dbReference type="NCBI Taxonomy" id="2733690"/>
    <lineage>
        <taxon>Eukaryota</taxon>
        <taxon>Fungi</taxon>
        <taxon>Dikarya</taxon>
        <taxon>Basidiomycota</taxon>
        <taxon>Agaricomycotina</taxon>
        <taxon>Agaricomycetes</taxon>
        <taxon>Agaricomycetidae</taxon>
        <taxon>Agaricales</taxon>
        <taxon>Marasmiineae</taxon>
        <taxon>Mycenaceae</taxon>
        <taxon>Mycena</taxon>
    </lineage>
</organism>
<evidence type="ECO:0000313" key="2">
    <source>
        <dbReference type="EMBL" id="KAF7343935.1"/>
    </source>
</evidence>
<dbReference type="Gene3D" id="1.20.930.20">
    <property type="entry name" value="Adaptor protein Cbl, N-terminal domain"/>
    <property type="match status" value="1"/>
</dbReference>
<evidence type="ECO:0000256" key="1">
    <source>
        <dbReference type="SAM" id="Phobius"/>
    </source>
</evidence>
<keyword evidence="1" id="KW-0472">Membrane</keyword>
<dbReference type="AlphaFoldDB" id="A0A8H6XLN8"/>
<proteinExistence type="predicted"/>
<dbReference type="InterPro" id="IPR036537">
    <property type="entry name" value="Adaptor_Cbl_N_dom_sf"/>
</dbReference>
<dbReference type="CDD" id="cd21037">
    <property type="entry name" value="MLKL_NTD"/>
    <property type="match status" value="1"/>
</dbReference>
<keyword evidence="1" id="KW-0812">Transmembrane</keyword>
<keyword evidence="1" id="KW-1133">Transmembrane helix</keyword>
<dbReference type="EMBL" id="JACAZI010000015">
    <property type="protein sequence ID" value="KAF7343935.1"/>
    <property type="molecule type" value="Genomic_DNA"/>
</dbReference>
<gene>
    <name evidence="2" type="ORF">MVEN_01682200</name>
</gene>
<protein>
    <submittedName>
        <fullName evidence="2">Uncharacterized protein</fullName>
    </submittedName>
</protein>
<name>A0A8H6XLN8_9AGAR</name>
<dbReference type="InterPro" id="IPR059179">
    <property type="entry name" value="MLKL-like_MCAfunc"/>
</dbReference>
<keyword evidence="3" id="KW-1185">Reference proteome</keyword>
<accession>A0A8H6XLN8</accession>
<reference evidence="2" key="1">
    <citation type="submission" date="2020-05" db="EMBL/GenBank/DDBJ databases">
        <title>Mycena genomes resolve the evolution of fungal bioluminescence.</title>
        <authorList>
            <person name="Tsai I.J."/>
        </authorList>
    </citation>
    <scope>NUCLEOTIDE SEQUENCE</scope>
    <source>
        <strain evidence="2">CCC161011</strain>
    </source>
</reference>
<feature type="transmembrane region" description="Helical" evidence="1">
    <location>
        <begin position="44"/>
        <end position="65"/>
    </location>
</feature>
<sequence>MAYITSSVTRNKMHYLEMPNHLNITLQYTMVVAKALENLARTTYVPFAGSVCSLVLAIVPLIQVTKSQKEQCLQMAEDIHCVLCALVAFCENSDNVVSPKLLEHSAEFAQILQRFYACLKAQKELGTLKRLLKQSEITQQLNICKQEFRNVRNAFTIKLGAVVARDLAEQNVNIEKRHQELLELILAQKSADKDQGVPLNYQASQKYSMAETLNSVTLFWALPQITPVWPSLAQAVWERQLSQQRHCIIQ</sequence>
<evidence type="ECO:0000313" key="3">
    <source>
        <dbReference type="Proteomes" id="UP000620124"/>
    </source>
</evidence>
<dbReference type="GO" id="GO:0007166">
    <property type="term" value="P:cell surface receptor signaling pathway"/>
    <property type="evidence" value="ECO:0007669"/>
    <property type="project" value="InterPro"/>
</dbReference>